<keyword evidence="3" id="KW-1185">Reference proteome</keyword>
<dbReference type="EMBL" id="CABVLU010000002">
    <property type="protein sequence ID" value="VVT49437.1"/>
    <property type="molecule type" value="Genomic_DNA"/>
</dbReference>
<reference evidence="2 3" key="1">
    <citation type="submission" date="2019-09" db="EMBL/GenBank/DDBJ databases">
        <authorList>
            <person name="Brejova B."/>
        </authorList>
    </citation>
    <scope>NUCLEOTIDE SEQUENCE [LARGE SCALE GENOMIC DNA]</scope>
</reference>
<dbReference type="InterPro" id="IPR010342">
    <property type="entry name" value="DUF938"/>
</dbReference>
<dbReference type="GeneID" id="43581088"/>
<accession>A0A5E8BEE6</accession>
<evidence type="ECO:0000313" key="2">
    <source>
        <dbReference type="EMBL" id="VVT49437.1"/>
    </source>
</evidence>
<protein>
    <recommendedName>
        <fullName evidence="4">Methyltransferase domain-containing protein</fullName>
    </recommendedName>
</protein>
<name>A0A5E8BEE6_9ASCO</name>
<comment type="similarity">
    <text evidence="1">Belongs to the UPF0585 family.</text>
</comment>
<dbReference type="PANTHER" id="PTHR20974:SF0">
    <property type="entry name" value="UPF0585 PROTEIN CG18661"/>
    <property type="match status" value="1"/>
</dbReference>
<dbReference type="Proteomes" id="UP000398389">
    <property type="component" value="Unassembled WGS sequence"/>
</dbReference>
<proteinExistence type="inferred from homology"/>
<organism evidence="2 3">
    <name type="scientific">Magnusiomyces paraingens</name>
    <dbReference type="NCBI Taxonomy" id="2606893"/>
    <lineage>
        <taxon>Eukaryota</taxon>
        <taxon>Fungi</taxon>
        <taxon>Dikarya</taxon>
        <taxon>Ascomycota</taxon>
        <taxon>Saccharomycotina</taxon>
        <taxon>Dipodascomycetes</taxon>
        <taxon>Dipodascales</taxon>
        <taxon>Dipodascaceae</taxon>
        <taxon>Magnusiomyces</taxon>
    </lineage>
</organism>
<dbReference type="Pfam" id="PF06080">
    <property type="entry name" value="DUF938"/>
    <property type="match status" value="1"/>
</dbReference>
<evidence type="ECO:0008006" key="4">
    <source>
        <dbReference type="Google" id="ProtNLM"/>
    </source>
</evidence>
<dbReference type="InterPro" id="IPR029063">
    <property type="entry name" value="SAM-dependent_MTases_sf"/>
</dbReference>
<evidence type="ECO:0000256" key="1">
    <source>
        <dbReference type="ARBA" id="ARBA00008308"/>
    </source>
</evidence>
<sequence length="227" mass="25664">MSYYVPDEKSWPSEGSSARNKEEIAQVLKPWLSSGSQKVFEVASGFGEHALTIAKAYPNVIMTPTEAQDVLVEKMVQKFISQQLINITTPFLFNLDNDIDVASFLEQRSNVDQALYTGVLAINLIHISPKRIIEKLFAFAEAILLKGSTPETPKWVALYGAYKKNATQFYSESDKRFEESLKQRNDEWGLRHLETEVIPIAAAHGFITPPQVFQMNKGNFTIVFTRD</sequence>
<gene>
    <name evidence="2" type="ORF">SAPINGB_P002269</name>
</gene>
<dbReference type="PANTHER" id="PTHR20974">
    <property type="entry name" value="UPF0585 PROTEIN CG18661"/>
    <property type="match status" value="1"/>
</dbReference>
<dbReference type="OrthoDB" id="10258744at2759"/>
<evidence type="ECO:0000313" key="3">
    <source>
        <dbReference type="Proteomes" id="UP000398389"/>
    </source>
</evidence>
<dbReference type="RefSeq" id="XP_031852879.1">
    <property type="nucleotide sequence ID" value="XM_031996988.1"/>
</dbReference>
<dbReference type="AlphaFoldDB" id="A0A5E8BEE6"/>
<dbReference type="SUPFAM" id="SSF53335">
    <property type="entry name" value="S-adenosyl-L-methionine-dependent methyltransferases"/>
    <property type="match status" value="1"/>
</dbReference>